<evidence type="ECO:0000313" key="1">
    <source>
        <dbReference type="EMBL" id="EMI28855.1"/>
    </source>
</evidence>
<comment type="caution">
    <text evidence="1">The sequence shown here is derived from an EMBL/GenBank/DDBJ whole genome shotgun (WGS) entry which is preliminary data.</text>
</comment>
<sequence length="42" mass="4701">MLAEIDKWRFAQAHGEEHDVLISSHLIGSAKHFRANQSSGLL</sequence>
<gene>
    <name evidence="1" type="ORF">RESH_00574</name>
</gene>
<dbReference type="PATRIC" id="fig|1263868.3.peg.629"/>
<dbReference type="STRING" id="1263868.RESH_00574"/>
<protein>
    <submittedName>
        <fullName evidence="1">Uncharacterized protein</fullName>
    </submittedName>
</protein>
<evidence type="ECO:0000313" key="2">
    <source>
        <dbReference type="Proteomes" id="UP000011996"/>
    </source>
</evidence>
<organism evidence="1 2">
    <name type="scientific">Rhodopirellula europaea SH398</name>
    <dbReference type="NCBI Taxonomy" id="1263868"/>
    <lineage>
        <taxon>Bacteria</taxon>
        <taxon>Pseudomonadati</taxon>
        <taxon>Planctomycetota</taxon>
        <taxon>Planctomycetia</taxon>
        <taxon>Pirellulales</taxon>
        <taxon>Pirellulaceae</taxon>
        <taxon>Rhodopirellula</taxon>
    </lineage>
</organism>
<accession>M5SBK0</accession>
<reference evidence="1 2" key="1">
    <citation type="journal article" date="2013" name="Mar. Genomics">
        <title>Expression of sulfatases in Rhodopirellula baltica and the diversity of sulfatases in the genus Rhodopirellula.</title>
        <authorList>
            <person name="Wegner C.E."/>
            <person name="Richter-Heitmann T."/>
            <person name="Klindworth A."/>
            <person name="Klockow C."/>
            <person name="Richter M."/>
            <person name="Achstetter T."/>
            <person name="Glockner F.O."/>
            <person name="Harder J."/>
        </authorList>
    </citation>
    <scope>NUCLEOTIDE SEQUENCE [LARGE SCALE GENOMIC DNA]</scope>
    <source>
        <strain evidence="1 2">SH398</strain>
    </source>
</reference>
<name>M5SBK0_9BACT</name>
<dbReference type="AlphaFoldDB" id="M5SBK0"/>
<dbReference type="EMBL" id="ANOF01000016">
    <property type="protein sequence ID" value="EMI28855.1"/>
    <property type="molecule type" value="Genomic_DNA"/>
</dbReference>
<dbReference type="Proteomes" id="UP000011996">
    <property type="component" value="Unassembled WGS sequence"/>
</dbReference>
<proteinExistence type="predicted"/>